<name>A0A0G1T3C7_9BACT</name>
<dbReference type="AlphaFoldDB" id="A0A0G1T3C7"/>
<evidence type="ECO:0000313" key="1">
    <source>
        <dbReference type="EMBL" id="KKU76284.1"/>
    </source>
</evidence>
<evidence type="ECO:0008006" key="3">
    <source>
        <dbReference type="Google" id="ProtNLM"/>
    </source>
</evidence>
<dbReference type="Pfam" id="PF02643">
    <property type="entry name" value="DUF192"/>
    <property type="match status" value="1"/>
</dbReference>
<dbReference type="PANTHER" id="PTHR37953">
    <property type="entry name" value="UPF0127 PROTEIN MJ1496"/>
    <property type="match status" value="1"/>
</dbReference>
<organism evidence="1 2">
    <name type="scientific">Candidatus Giovannonibacteria bacterium GW2011_GWB1_47_6b</name>
    <dbReference type="NCBI Taxonomy" id="1618655"/>
    <lineage>
        <taxon>Bacteria</taxon>
        <taxon>Candidatus Giovannoniibacteriota</taxon>
    </lineage>
</organism>
<reference evidence="1 2" key="1">
    <citation type="journal article" date="2015" name="Nature">
        <title>rRNA introns, odd ribosomes, and small enigmatic genomes across a large radiation of phyla.</title>
        <authorList>
            <person name="Brown C.T."/>
            <person name="Hug L.A."/>
            <person name="Thomas B.C."/>
            <person name="Sharon I."/>
            <person name="Castelle C.J."/>
            <person name="Singh A."/>
            <person name="Wilkins M.J."/>
            <person name="Williams K.H."/>
            <person name="Banfield J.F."/>
        </authorList>
    </citation>
    <scope>NUCLEOTIDE SEQUENCE [LARGE SCALE GENOMIC DNA]</scope>
</reference>
<comment type="caution">
    <text evidence="1">The sequence shown here is derived from an EMBL/GenBank/DDBJ whole genome shotgun (WGS) entry which is preliminary data.</text>
</comment>
<dbReference type="InterPro" id="IPR003795">
    <property type="entry name" value="DUF192"/>
</dbReference>
<protein>
    <recommendedName>
        <fullName evidence="3">DUF192 domain-containing protein</fullName>
    </recommendedName>
</protein>
<dbReference type="PANTHER" id="PTHR37953:SF1">
    <property type="entry name" value="UPF0127 PROTEIN MJ1496"/>
    <property type="match status" value="1"/>
</dbReference>
<dbReference type="InterPro" id="IPR038695">
    <property type="entry name" value="Saro_0823-like_sf"/>
</dbReference>
<dbReference type="Proteomes" id="UP000034682">
    <property type="component" value="Unassembled WGS sequence"/>
</dbReference>
<accession>A0A0G1T3C7</accession>
<gene>
    <name evidence="1" type="ORF">UY02_C0026G0006</name>
</gene>
<dbReference type="EMBL" id="LCOK01000026">
    <property type="protein sequence ID" value="KKU76284.1"/>
    <property type="molecule type" value="Genomic_DNA"/>
</dbReference>
<evidence type="ECO:0000313" key="2">
    <source>
        <dbReference type="Proteomes" id="UP000034682"/>
    </source>
</evidence>
<dbReference type="Gene3D" id="2.60.120.1140">
    <property type="entry name" value="Protein of unknown function DUF192"/>
    <property type="match status" value="1"/>
</dbReference>
<sequence>MKRNVVIGGIGALILWGVIFLAETVHDTTRRIILVQDIPLEVEIADDPKKQEAGLMYRTQLLEDAGMLFVFEKDETRYFWNKNTHISLDIVWIRNNVIVGTSSLPSMENGPHIVMSPEPVDRVLEVNAGWVFDHAIQRGSAVRYKE</sequence>
<proteinExistence type="predicted"/>